<dbReference type="Gene3D" id="3.30.70.270">
    <property type="match status" value="1"/>
</dbReference>
<dbReference type="PROSITE" id="PS50887">
    <property type="entry name" value="GGDEF"/>
    <property type="match status" value="1"/>
</dbReference>
<evidence type="ECO:0000313" key="5">
    <source>
        <dbReference type="Proteomes" id="UP000249166"/>
    </source>
</evidence>
<feature type="domain" description="EAL" evidence="2">
    <location>
        <begin position="529"/>
        <end position="782"/>
    </location>
</feature>
<dbReference type="InterPro" id="IPR052155">
    <property type="entry name" value="Biofilm_reg_signaling"/>
</dbReference>
<organism evidence="4 5">
    <name type="scientific">Arthrobacter globiformis</name>
    <dbReference type="NCBI Taxonomy" id="1665"/>
    <lineage>
        <taxon>Bacteria</taxon>
        <taxon>Bacillati</taxon>
        <taxon>Actinomycetota</taxon>
        <taxon>Actinomycetes</taxon>
        <taxon>Micrococcales</taxon>
        <taxon>Micrococcaceae</taxon>
        <taxon>Arthrobacter</taxon>
    </lineage>
</organism>
<dbReference type="SUPFAM" id="SSF141868">
    <property type="entry name" value="EAL domain-like"/>
    <property type="match status" value="1"/>
</dbReference>
<comment type="caution">
    <text evidence="4">The sequence shown here is derived from an EMBL/GenBank/DDBJ whole genome shotgun (WGS) entry which is preliminary data.</text>
</comment>
<reference evidence="4 5" key="1">
    <citation type="submission" date="2018-04" db="EMBL/GenBank/DDBJ databases">
        <title>Bacteria isolated from cave deposits of Manipur.</title>
        <authorList>
            <person name="Sahoo D."/>
            <person name="Sarangthem I."/>
            <person name="Nandeibam J."/>
        </authorList>
    </citation>
    <scope>NUCLEOTIDE SEQUENCE [LARGE SCALE GENOMIC DNA]</scope>
    <source>
        <strain evidence="5">mrc11</strain>
    </source>
</reference>
<dbReference type="CDD" id="cd01949">
    <property type="entry name" value="GGDEF"/>
    <property type="match status" value="1"/>
</dbReference>
<dbReference type="InterPro" id="IPR000160">
    <property type="entry name" value="GGDEF_dom"/>
</dbReference>
<dbReference type="OrthoDB" id="23692at2"/>
<feature type="transmembrane region" description="Helical" evidence="1">
    <location>
        <begin position="81"/>
        <end position="98"/>
    </location>
</feature>
<dbReference type="Gene3D" id="3.20.20.450">
    <property type="entry name" value="EAL domain"/>
    <property type="match status" value="1"/>
</dbReference>
<feature type="transmembrane region" description="Helical" evidence="1">
    <location>
        <begin position="105"/>
        <end position="125"/>
    </location>
</feature>
<dbReference type="FunFam" id="3.30.70.270:FF:000001">
    <property type="entry name" value="Diguanylate cyclase domain protein"/>
    <property type="match status" value="1"/>
</dbReference>
<feature type="transmembrane region" description="Helical" evidence="1">
    <location>
        <begin position="145"/>
        <end position="162"/>
    </location>
</feature>
<dbReference type="InterPro" id="IPR035919">
    <property type="entry name" value="EAL_sf"/>
</dbReference>
<dbReference type="InterPro" id="IPR043128">
    <property type="entry name" value="Rev_trsase/Diguanyl_cyclase"/>
</dbReference>
<evidence type="ECO:0000256" key="1">
    <source>
        <dbReference type="SAM" id="Phobius"/>
    </source>
</evidence>
<dbReference type="SUPFAM" id="SSF55073">
    <property type="entry name" value="Nucleotide cyclase"/>
    <property type="match status" value="1"/>
</dbReference>
<dbReference type="CDD" id="cd01948">
    <property type="entry name" value="EAL"/>
    <property type="match status" value="1"/>
</dbReference>
<evidence type="ECO:0000259" key="3">
    <source>
        <dbReference type="PROSITE" id="PS50887"/>
    </source>
</evidence>
<keyword evidence="1" id="KW-0472">Membrane</keyword>
<dbReference type="Pfam" id="PF00990">
    <property type="entry name" value="GGDEF"/>
    <property type="match status" value="1"/>
</dbReference>
<keyword evidence="1" id="KW-1133">Transmembrane helix</keyword>
<dbReference type="Proteomes" id="UP000249166">
    <property type="component" value="Unassembled WGS sequence"/>
</dbReference>
<dbReference type="AlphaFoldDB" id="A0A328HDG7"/>
<keyword evidence="1" id="KW-0812">Transmembrane</keyword>
<evidence type="ECO:0000313" key="4">
    <source>
        <dbReference type="EMBL" id="RAM36562.1"/>
    </source>
</evidence>
<sequence>MEPARAVRYESHVVACTRRVLWGASDAGGRMKAGVIPNGHPLGLGKGPRRSLLWLMWVLLGLYLAGLLLDSDGFSPLVNVWIGVPAAWAPAAVAWLAAYRARDHWALALVAMALSAFAAGSTYYVAALAGASSLPFPSPADTGYLLFYPLALGGLFVYLLPVRQRLARSVLLDAVVGSLGAASVLVVLLSPLLSAAGGFSSLATAVAVAYPLLDLIVLAVTAGMAAVPGLATARTGPTLMLGLTVFAAADVVYASMLATDAYVLGTPLDAGWTAGLCLIATWADGFARQEEKAQGTSEGSWTPAVPMVATAAGLGVLIVGTGIPVPELAVGLAAATLVSAGIRTQLAFRQLVTLAEVRRQSRTDELTALPNRRALYTDAPAVLEARQGAPCAFLLLDADRFKEINDSLGHDVGDRLLIQVSERLRRCLGPDDLIARLGGDEFAILLLDAGEHEALQLADRLRAALSEPLTLRGIALQVGVSVGIALFPEQGEDLKTLLRKADTAMYRAKASRSGRHVYASEDHSPGEERLRMLQELRAALIEDQLVLHYQPKVDALTGEAKGVEALVRWNHPRHGLLAPASFLLLAEEGGLMNALNDRVLTLALDQAAVWHSQGRPMTVAANLSASSLIDAELPDRIAAMIKERGLAESALMVEITEDFMMPDRVRARDILSGLQSRGIRVAIDDFGTGYSSLAYLRDLPINELKLDRSFVVSMTQDPRAAALVASTINLAHSLGLTVVAEGVEDGGALEQLGSYGCDQAQGFHILRPVPAAELDDWFTVSAL</sequence>
<feature type="transmembrane region" description="Helical" evidence="1">
    <location>
        <begin position="202"/>
        <end position="227"/>
    </location>
</feature>
<dbReference type="NCBIfam" id="TIGR00254">
    <property type="entry name" value="GGDEF"/>
    <property type="match status" value="1"/>
</dbReference>
<protein>
    <submittedName>
        <fullName evidence="4">GGDEF-domain containing protein</fullName>
    </submittedName>
</protein>
<accession>A0A328HDG7</accession>
<dbReference type="Pfam" id="PF00563">
    <property type="entry name" value="EAL"/>
    <property type="match status" value="1"/>
</dbReference>
<feature type="domain" description="GGDEF" evidence="3">
    <location>
        <begin position="389"/>
        <end position="523"/>
    </location>
</feature>
<feature type="transmembrane region" description="Helical" evidence="1">
    <location>
        <begin position="239"/>
        <end position="258"/>
    </location>
</feature>
<dbReference type="SMART" id="SM00052">
    <property type="entry name" value="EAL"/>
    <property type="match status" value="1"/>
</dbReference>
<dbReference type="PROSITE" id="PS50883">
    <property type="entry name" value="EAL"/>
    <property type="match status" value="1"/>
</dbReference>
<dbReference type="PANTHER" id="PTHR44757:SF2">
    <property type="entry name" value="BIOFILM ARCHITECTURE MAINTENANCE PROTEIN MBAA"/>
    <property type="match status" value="1"/>
</dbReference>
<gene>
    <name evidence="4" type="ORF">DBZ45_14695</name>
</gene>
<feature type="transmembrane region" description="Helical" evidence="1">
    <location>
        <begin position="52"/>
        <end position="69"/>
    </location>
</feature>
<proteinExistence type="predicted"/>
<evidence type="ECO:0000259" key="2">
    <source>
        <dbReference type="PROSITE" id="PS50883"/>
    </source>
</evidence>
<dbReference type="InterPro" id="IPR001633">
    <property type="entry name" value="EAL_dom"/>
</dbReference>
<dbReference type="PANTHER" id="PTHR44757">
    <property type="entry name" value="DIGUANYLATE CYCLASE DGCP"/>
    <property type="match status" value="1"/>
</dbReference>
<dbReference type="InterPro" id="IPR029787">
    <property type="entry name" value="Nucleotide_cyclase"/>
</dbReference>
<dbReference type="SMART" id="SM00267">
    <property type="entry name" value="GGDEF"/>
    <property type="match status" value="1"/>
</dbReference>
<name>A0A328HDG7_ARTGO</name>
<dbReference type="EMBL" id="QLNP01000090">
    <property type="protein sequence ID" value="RAM36562.1"/>
    <property type="molecule type" value="Genomic_DNA"/>
</dbReference>
<feature type="transmembrane region" description="Helical" evidence="1">
    <location>
        <begin position="174"/>
        <end position="196"/>
    </location>
</feature>